<sequence>METAGVSSQVSHHVKAFSTLLSEGSDGTSSERMNTKSVDAMLLLNMESSAISSVDGCGNNEYEIECHEKYCYVKTKSVSAWDTLLMCHKKVTVLYELLSACLAENTDADKNCSLKKGYDARHRVALLVLLTWLNIKWIKMGKEQVEKEGEIINSESSWTMWKLGGIIGAASLTGVTVMAFTGGLAAPAIAQGLGAIAPSLVPAIGASGFAAAASAMGSAAVSVAVAACFGGVTALQGINL</sequence>
<feature type="transmembrane region" description="Helical" evidence="5">
    <location>
        <begin position="160"/>
        <end position="180"/>
    </location>
</feature>
<feature type="transmembrane region" description="Helical" evidence="5">
    <location>
        <begin position="192"/>
        <end position="213"/>
    </location>
</feature>
<name>A0A2H5MWW6_CITUN</name>
<dbReference type="InterPro" id="IPR007941">
    <property type="entry name" value="DUF726"/>
</dbReference>
<dbReference type="EMBL" id="BDQV01002598">
    <property type="protein sequence ID" value="GAY31845.1"/>
    <property type="molecule type" value="Genomic_DNA"/>
</dbReference>
<proteinExistence type="predicted"/>
<evidence type="ECO:0000313" key="6">
    <source>
        <dbReference type="EMBL" id="GAY31845.1"/>
    </source>
</evidence>
<organism evidence="6 7">
    <name type="scientific">Citrus unshiu</name>
    <name type="common">Satsuma mandarin</name>
    <name type="synonym">Citrus nobilis var. unshiu</name>
    <dbReference type="NCBI Taxonomy" id="55188"/>
    <lineage>
        <taxon>Eukaryota</taxon>
        <taxon>Viridiplantae</taxon>
        <taxon>Streptophyta</taxon>
        <taxon>Embryophyta</taxon>
        <taxon>Tracheophyta</taxon>
        <taxon>Spermatophyta</taxon>
        <taxon>Magnoliopsida</taxon>
        <taxon>eudicotyledons</taxon>
        <taxon>Gunneridae</taxon>
        <taxon>Pentapetalae</taxon>
        <taxon>rosids</taxon>
        <taxon>malvids</taxon>
        <taxon>Sapindales</taxon>
        <taxon>Rutaceae</taxon>
        <taxon>Aurantioideae</taxon>
        <taxon>Citrus</taxon>
    </lineage>
</organism>
<protein>
    <submittedName>
        <fullName evidence="6">Uncharacterized protein</fullName>
    </submittedName>
</protein>
<dbReference type="PANTHER" id="PTHR17920">
    <property type="entry name" value="TRANSMEMBRANE AND COILED-COIL DOMAIN-CONTAINING PROTEIN 4 TMCO4"/>
    <property type="match status" value="1"/>
</dbReference>
<dbReference type="GO" id="GO:0016020">
    <property type="term" value="C:membrane"/>
    <property type="evidence" value="ECO:0007669"/>
    <property type="project" value="UniProtKB-SubCell"/>
</dbReference>
<dbReference type="Proteomes" id="UP000236630">
    <property type="component" value="Unassembled WGS sequence"/>
</dbReference>
<keyword evidence="4 5" id="KW-0472">Membrane</keyword>
<feature type="transmembrane region" description="Helical" evidence="5">
    <location>
        <begin position="219"/>
        <end position="238"/>
    </location>
</feature>
<reference evidence="6 7" key="1">
    <citation type="journal article" date="2017" name="Front. Genet.">
        <title>Draft sequencing of the heterozygous diploid genome of Satsuma (Citrus unshiu Marc.) using a hybrid assembly approach.</title>
        <authorList>
            <person name="Shimizu T."/>
            <person name="Tanizawa Y."/>
            <person name="Mochizuki T."/>
            <person name="Nagasaki H."/>
            <person name="Yoshioka T."/>
            <person name="Toyoda A."/>
            <person name="Fujiyama A."/>
            <person name="Kaminuma E."/>
            <person name="Nakamura Y."/>
        </authorList>
    </citation>
    <scope>NUCLEOTIDE SEQUENCE [LARGE SCALE GENOMIC DNA]</scope>
    <source>
        <strain evidence="7">cv. Miyagawa wase</strain>
    </source>
</reference>
<comment type="subcellular location">
    <subcellularLocation>
        <location evidence="1">Membrane</location>
        <topology evidence="1">Multi-pass membrane protein</topology>
    </subcellularLocation>
</comment>
<dbReference type="PANTHER" id="PTHR17920:SF24">
    <property type="entry name" value="ALPHA_BETA HYDROLASE-RELATED"/>
    <property type="match status" value="1"/>
</dbReference>
<evidence type="ECO:0000313" key="7">
    <source>
        <dbReference type="Proteomes" id="UP000236630"/>
    </source>
</evidence>
<gene>
    <name evidence="6" type="ORF">CUMW_280720</name>
</gene>
<keyword evidence="2 5" id="KW-0812">Transmembrane</keyword>
<keyword evidence="3 5" id="KW-1133">Transmembrane helix</keyword>
<dbReference type="AlphaFoldDB" id="A0A2H5MWW6"/>
<evidence type="ECO:0000256" key="2">
    <source>
        <dbReference type="ARBA" id="ARBA00022692"/>
    </source>
</evidence>
<evidence type="ECO:0000256" key="4">
    <source>
        <dbReference type="ARBA" id="ARBA00023136"/>
    </source>
</evidence>
<evidence type="ECO:0000256" key="1">
    <source>
        <dbReference type="ARBA" id="ARBA00004141"/>
    </source>
</evidence>
<accession>A0A2H5MWW6</accession>
<evidence type="ECO:0000256" key="3">
    <source>
        <dbReference type="ARBA" id="ARBA00022989"/>
    </source>
</evidence>
<comment type="caution">
    <text evidence="6">The sequence shown here is derived from an EMBL/GenBank/DDBJ whole genome shotgun (WGS) entry which is preliminary data.</text>
</comment>
<evidence type="ECO:0000256" key="5">
    <source>
        <dbReference type="SAM" id="Phobius"/>
    </source>
</evidence>
<keyword evidence="7" id="KW-1185">Reference proteome</keyword>